<evidence type="ECO:0000256" key="5">
    <source>
        <dbReference type="ARBA" id="ARBA00026073"/>
    </source>
</evidence>
<dbReference type="InterPro" id="IPR013520">
    <property type="entry name" value="Ribonucl_H"/>
</dbReference>
<evidence type="ECO:0000256" key="6">
    <source>
        <dbReference type="ARBA" id="ARBA00049244"/>
    </source>
</evidence>
<gene>
    <name evidence="8" type="ORF">GCM10007894_30010</name>
</gene>
<dbReference type="GO" id="GO:0045004">
    <property type="term" value="P:DNA replication proofreading"/>
    <property type="evidence" value="ECO:0007669"/>
    <property type="project" value="TreeGrafter"/>
</dbReference>
<evidence type="ECO:0000256" key="4">
    <source>
        <dbReference type="ARBA" id="ARBA00025483"/>
    </source>
</evidence>
<sequence length="208" mass="23162">MVVFDFETTGLSPEQGDRAIEIGAVKLVEGEVVDTFQGLMNPGRAVSSFIESFTGISNSMLVNAPPCEVVMAEFAEFIAGYNLLAHNASFDRKFLEAEFARINYDYTGSIGCTLLTSRRLFQDAPNHKLSTLVRFKGLPSDGVFHRALADAQMTAHLWMKLLEEVTLQSGVEQPSFNELLKLSTLPKQKVTVYLSKLSKQSRKEKPHR</sequence>
<feature type="domain" description="Exonuclease" evidence="7">
    <location>
        <begin position="1"/>
        <end position="167"/>
    </location>
</feature>
<keyword evidence="3" id="KW-0378">Hydrolase</keyword>
<dbReference type="SMART" id="SM00479">
    <property type="entry name" value="EXOIII"/>
    <property type="match status" value="1"/>
</dbReference>
<dbReference type="GO" id="GO:0008408">
    <property type="term" value="F:3'-5' exonuclease activity"/>
    <property type="evidence" value="ECO:0007669"/>
    <property type="project" value="TreeGrafter"/>
</dbReference>
<keyword evidence="3" id="KW-0269">Exonuclease</keyword>
<comment type="catalytic activity">
    <reaction evidence="6">
        <text>DNA(n) + a 2'-deoxyribonucleoside 5'-triphosphate = DNA(n+1) + diphosphate</text>
        <dbReference type="Rhea" id="RHEA:22508"/>
        <dbReference type="Rhea" id="RHEA-COMP:17339"/>
        <dbReference type="Rhea" id="RHEA-COMP:17340"/>
        <dbReference type="ChEBI" id="CHEBI:33019"/>
        <dbReference type="ChEBI" id="CHEBI:61560"/>
        <dbReference type="ChEBI" id="CHEBI:173112"/>
        <dbReference type="EC" id="2.7.7.7"/>
    </reaction>
</comment>
<proteinExistence type="predicted"/>
<dbReference type="EC" id="2.7.7.7" evidence="1"/>
<dbReference type="GO" id="GO:0003887">
    <property type="term" value="F:DNA-directed DNA polymerase activity"/>
    <property type="evidence" value="ECO:0007669"/>
    <property type="project" value="UniProtKB-EC"/>
</dbReference>
<dbReference type="Pfam" id="PF00929">
    <property type="entry name" value="RNase_T"/>
    <property type="match status" value="1"/>
</dbReference>
<protein>
    <recommendedName>
        <fullName evidence="1">DNA-directed DNA polymerase</fullName>
        <ecNumber evidence="1">2.7.7.7</ecNumber>
    </recommendedName>
</protein>
<evidence type="ECO:0000313" key="8">
    <source>
        <dbReference type="EMBL" id="GLS85024.1"/>
    </source>
</evidence>
<evidence type="ECO:0000256" key="2">
    <source>
        <dbReference type="ARBA" id="ARBA00022722"/>
    </source>
</evidence>
<dbReference type="EMBL" id="BSPO01000014">
    <property type="protein sequence ID" value="GLS85024.1"/>
    <property type="molecule type" value="Genomic_DNA"/>
</dbReference>
<evidence type="ECO:0000259" key="7">
    <source>
        <dbReference type="SMART" id="SM00479"/>
    </source>
</evidence>
<dbReference type="PANTHER" id="PTHR30231">
    <property type="entry name" value="DNA POLYMERASE III SUBUNIT EPSILON"/>
    <property type="match status" value="1"/>
</dbReference>
<comment type="caution">
    <text evidence="8">The sequence shown here is derived from an EMBL/GenBank/DDBJ whole genome shotgun (WGS) entry which is preliminary data.</text>
</comment>
<accession>A0AA37WYV0</accession>
<evidence type="ECO:0000313" key="9">
    <source>
        <dbReference type="Proteomes" id="UP001157439"/>
    </source>
</evidence>
<dbReference type="InterPro" id="IPR036397">
    <property type="entry name" value="RNaseH_sf"/>
</dbReference>
<comment type="subunit">
    <text evidence="5">DNA polymerase III contains a core (composed of alpha, epsilon and theta chains) that associates with a tau subunit. This core dimerizes to form the POLIII' complex. PolIII' associates with the gamma complex (composed of gamma, delta, delta', psi and chi chains) and with the beta chain to form the complete DNA polymerase III complex.</text>
</comment>
<dbReference type="CDD" id="cd06127">
    <property type="entry name" value="DEDDh"/>
    <property type="match status" value="1"/>
</dbReference>
<keyword evidence="9" id="KW-1185">Reference proteome</keyword>
<dbReference type="InterPro" id="IPR012337">
    <property type="entry name" value="RNaseH-like_sf"/>
</dbReference>
<keyword evidence="2" id="KW-0540">Nuclease</keyword>
<dbReference type="PANTHER" id="PTHR30231:SF37">
    <property type="entry name" value="EXODEOXYRIBONUCLEASE 10"/>
    <property type="match status" value="1"/>
</dbReference>
<name>A0AA37WYV0_9GAMM</name>
<dbReference type="InterPro" id="IPR006054">
    <property type="entry name" value="DnaQ"/>
</dbReference>
<dbReference type="Gene3D" id="3.30.420.10">
    <property type="entry name" value="Ribonuclease H-like superfamily/Ribonuclease H"/>
    <property type="match status" value="1"/>
</dbReference>
<dbReference type="GO" id="GO:0003677">
    <property type="term" value="F:DNA binding"/>
    <property type="evidence" value="ECO:0007669"/>
    <property type="project" value="InterPro"/>
</dbReference>
<organism evidence="8 9">
    <name type="scientific">Paraferrimonas haliotis</name>
    <dbReference type="NCBI Taxonomy" id="2013866"/>
    <lineage>
        <taxon>Bacteria</taxon>
        <taxon>Pseudomonadati</taxon>
        <taxon>Pseudomonadota</taxon>
        <taxon>Gammaproteobacteria</taxon>
        <taxon>Alteromonadales</taxon>
        <taxon>Ferrimonadaceae</taxon>
        <taxon>Paraferrimonas</taxon>
    </lineage>
</organism>
<evidence type="ECO:0000256" key="1">
    <source>
        <dbReference type="ARBA" id="ARBA00012417"/>
    </source>
</evidence>
<reference evidence="8 9" key="1">
    <citation type="journal article" date="2014" name="Int. J. Syst. Evol. Microbiol.">
        <title>Complete genome sequence of Corynebacterium casei LMG S-19264T (=DSM 44701T), isolated from a smear-ripened cheese.</title>
        <authorList>
            <consortium name="US DOE Joint Genome Institute (JGI-PGF)"/>
            <person name="Walter F."/>
            <person name="Albersmeier A."/>
            <person name="Kalinowski J."/>
            <person name="Ruckert C."/>
        </authorList>
    </citation>
    <scope>NUCLEOTIDE SEQUENCE [LARGE SCALE GENOMIC DNA]</scope>
    <source>
        <strain evidence="8 9">NBRC 112785</strain>
    </source>
</reference>
<dbReference type="GO" id="GO:0005829">
    <property type="term" value="C:cytosol"/>
    <property type="evidence" value="ECO:0007669"/>
    <property type="project" value="TreeGrafter"/>
</dbReference>
<dbReference type="SUPFAM" id="SSF53098">
    <property type="entry name" value="Ribonuclease H-like"/>
    <property type="match status" value="1"/>
</dbReference>
<dbReference type="FunFam" id="3.30.420.10:FF:000045">
    <property type="entry name" value="3'-5' exonuclease DinG"/>
    <property type="match status" value="1"/>
</dbReference>
<dbReference type="Proteomes" id="UP001157439">
    <property type="component" value="Unassembled WGS sequence"/>
</dbReference>
<evidence type="ECO:0000256" key="3">
    <source>
        <dbReference type="ARBA" id="ARBA00022839"/>
    </source>
</evidence>
<comment type="function">
    <text evidence="4">DNA polymerase III is a complex, multichain enzyme responsible for most of the replicative synthesis in bacteria. The epsilon subunit contain the editing function and is a proofreading 3'-5' exonuclease.</text>
</comment>
<dbReference type="AlphaFoldDB" id="A0AA37WYV0"/>
<dbReference type="NCBIfam" id="TIGR00573">
    <property type="entry name" value="dnaq"/>
    <property type="match status" value="1"/>
</dbReference>